<dbReference type="CDD" id="cd18186">
    <property type="entry name" value="BTB_POZ_ZBTB_KLHL-like"/>
    <property type="match status" value="1"/>
</dbReference>
<dbReference type="InterPro" id="IPR000210">
    <property type="entry name" value="BTB/POZ_dom"/>
</dbReference>
<sequence>MSDRNLSSKDDKPLALSPQSEGIRKMHKGNPPDFSDPNSLVTFIIVEADGDGTKKTETKFTVHKEVACYHSPVFNAAFNSDFIEGQTQTYRLEDTTTRAFRLLVQWLYSQKVQIRQLDSDCVYDSMIFTPETLALVELWVLADRISIAKLQNHALGLIDQLPRRHNRISTYPLGYIYTHTSSGSLLRKYFVSIFADGFPSTWFTARSNEFPKEMLVDMVIYHAEQRRGLVSVDLSKFLIPIEQNAKYSRFP</sequence>
<reference evidence="3 4" key="1">
    <citation type="submission" date="2018-05" db="EMBL/GenBank/DDBJ databases">
        <title>Whole genome sequencing for identification of molecular markers to develop diagnostic detection tools for the regulated plant pathogen Lachnellula willkommii.</title>
        <authorList>
            <person name="Giroux E."/>
            <person name="Bilodeau G."/>
        </authorList>
    </citation>
    <scope>NUCLEOTIDE SEQUENCE [LARGE SCALE GENOMIC DNA]</scope>
    <source>
        <strain evidence="3 4">CBS 625.97</strain>
    </source>
</reference>
<evidence type="ECO:0000313" key="3">
    <source>
        <dbReference type="EMBL" id="TVY49273.1"/>
    </source>
</evidence>
<dbReference type="AlphaFoldDB" id="A0A7D8UVV9"/>
<dbReference type="SUPFAM" id="SSF54695">
    <property type="entry name" value="POZ domain"/>
    <property type="match status" value="1"/>
</dbReference>
<dbReference type="PROSITE" id="PS50097">
    <property type="entry name" value="BTB"/>
    <property type="match status" value="1"/>
</dbReference>
<feature type="compositionally biased region" description="Basic and acidic residues" evidence="1">
    <location>
        <begin position="1"/>
        <end position="13"/>
    </location>
</feature>
<dbReference type="Gene3D" id="3.30.710.10">
    <property type="entry name" value="Potassium Channel Kv1.1, Chain A"/>
    <property type="match status" value="1"/>
</dbReference>
<organism evidence="3 4">
    <name type="scientific">Lachnellula cervina</name>
    <dbReference type="NCBI Taxonomy" id="1316786"/>
    <lineage>
        <taxon>Eukaryota</taxon>
        <taxon>Fungi</taxon>
        <taxon>Dikarya</taxon>
        <taxon>Ascomycota</taxon>
        <taxon>Pezizomycotina</taxon>
        <taxon>Leotiomycetes</taxon>
        <taxon>Helotiales</taxon>
        <taxon>Lachnaceae</taxon>
        <taxon>Lachnellula</taxon>
    </lineage>
</organism>
<comment type="caution">
    <text evidence="3">The sequence shown here is derived from an EMBL/GenBank/DDBJ whole genome shotgun (WGS) entry which is preliminary data.</text>
</comment>
<evidence type="ECO:0000259" key="2">
    <source>
        <dbReference type="PROSITE" id="PS50097"/>
    </source>
</evidence>
<accession>A0A7D8UVV9</accession>
<dbReference type="InterPro" id="IPR011333">
    <property type="entry name" value="SKP1/BTB/POZ_sf"/>
</dbReference>
<feature type="domain" description="BTB" evidence="2">
    <location>
        <begin position="42"/>
        <end position="116"/>
    </location>
</feature>
<dbReference type="Pfam" id="PF00651">
    <property type="entry name" value="BTB"/>
    <property type="match status" value="1"/>
</dbReference>
<dbReference type="EMBL" id="QGMG01001329">
    <property type="protein sequence ID" value="TVY49273.1"/>
    <property type="molecule type" value="Genomic_DNA"/>
</dbReference>
<dbReference type="PANTHER" id="PTHR47843">
    <property type="entry name" value="BTB DOMAIN-CONTAINING PROTEIN-RELATED"/>
    <property type="match status" value="1"/>
</dbReference>
<name>A0A7D8UVV9_9HELO</name>
<protein>
    <recommendedName>
        <fullName evidence="2">BTB domain-containing protein</fullName>
    </recommendedName>
</protein>
<proteinExistence type="predicted"/>
<feature type="region of interest" description="Disordered" evidence="1">
    <location>
        <begin position="1"/>
        <end position="36"/>
    </location>
</feature>
<keyword evidence="4" id="KW-1185">Reference proteome</keyword>
<evidence type="ECO:0000256" key="1">
    <source>
        <dbReference type="SAM" id="MobiDB-lite"/>
    </source>
</evidence>
<dbReference type="Proteomes" id="UP000481288">
    <property type="component" value="Unassembled WGS sequence"/>
</dbReference>
<evidence type="ECO:0000313" key="4">
    <source>
        <dbReference type="Proteomes" id="UP000481288"/>
    </source>
</evidence>
<dbReference type="OrthoDB" id="194443at2759"/>
<dbReference type="PANTHER" id="PTHR47843:SF2">
    <property type="entry name" value="BTB DOMAIN-CONTAINING PROTEIN"/>
    <property type="match status" value="1"/>
</dbReference>
<gene>
    <name evidence="3" type="ORF">LCER1_G008548</name>
</gene>